<reference evidence="2" key="1">
    <citation type="submission" date="2021-02" db="EMBL/GenBank/DDBJ databases">
        <authorList>
            <person name="Dougan E. K."/>
            <person name="Rhodes N."/>
            <person name="Thang M."/>
            <person name="Chan C."/>
        </authorList>
    </citation>
    <scope>NUCLEOTIDE SEQUENCE</scope>
</reference>
<gene>
    <name evidence="2" type="primary">GIP</name>
    <name evidence="2" type="ORF">SPIL2461_LOCUS14737</name>
</gene>
<organism evidence="2 3">
    <name type="scientific">Symbiodinium pilosum</name>
    <name type="common">Dinoflagellate</name>
    <dbReference type="NCBI Taxonomy" id="2952"/>
    <lineage>
        <taxon>Eukaryota</taxon>
        <taxon>Sar</taxon>
        <taxon>Alveolata</taxon>
        <taxon>Dinophyceae</taxon>
        <taxon>Suessiales</taxon>
        <taxon>Symbiodiniaceae</taxon>
        <taxon>Symbiodinium</taxon>
    </lineage>
</organism>
<protein>
    <submittedName>
        <fullName evidence="2">GIP protein</fullName>
    </submittedName>
</protein>
<feature type="compositionally biased region" description="Basic and acidic residues" evidence="1">
    <location>
        <begin position="145"/>
        <end position="160"/>
    </location>
</feature>
<evidence type="ECO:0000256" key="1">
    <source>
        <dbReference type="SAM" id="MobiDB-lite"/>
    </source>
</evidence>
<dbReference type="Proteomes" id="UP000649617">
    <property type="component" value="Unassembled WGS sequence"/>
</dbReference>
<sequence>LKDPDGGERLSFDISTEAKFQREAAIRASARIAFHKSEGDAKLRRALMQRARAATRPFEHGEAVRYWNKPKDRRQGRWIGPAVVVGREGPNYWIAQGGRCRLTSPEHLRPSGPEESGEFLSMAGVKREVELLLQEDLDNEDEAENPVKLDDYHDRGDEHPRRRMKRKTPPETVEWDANLATNTSEVMMMMRRKLTRRGLEKRQEKELKWTEIPGEYRQKFRDAEEKQWREHLHFDALEPLDDTQTAWVRANIGAERVLGARWAYKDKNWSRRRQGEQVEWKCKSRLVIAGHKDPDLEKGQLSTDSPTISRPGLLCLLQVLANGLRAPDPWRPVISSELFISQPVTGFPGMKPGQLVWVKKNMFGLATSPREWWEDLQDGFRRVKIDLGEENYQFD</sequence>
<dbReference type="AlphaFoldDB" id="A0A812U6E1"/>
<evidence type="ECO:0000313" key="3">
    <source>
        <dbReference type="Proteomes" id="UP000649617"/>
    </source>
</evidence>
<evidence type="ECO:0000313" key="2">
    <source>
        <dbReference type="EMBL" id="CAE7554203.1"/>
    </source>
</evidence>
<keyword evidence="3" id="KW-1185">Reference proteome</keyword>
<feature type="region of interest" description="Disordered" evidence="1">
    <location>
        <begin position="136"/>
        <end position="170"/>
    </location>
</feature>
<feature type="non-terminal residue" evidence="2">
    <location>
        <position position="395"/>
    </location>
</feature>
<name>A0A812U6E1_SYMPI</name>
<dbReference type="OrthoDB" id="411498at2759"/>
<accession>A0A812U6E1</accession>
<comment type="caution">
    <text evidence="2">The sequence shown here is derived from an EMBL/GenBank/DDBJ whole genome shotgun (WGS) entry which is preliminary data.</text>
</comment>
<feature type="non-terminal residue" evidence="2">
    <location>
        <position position="1"/>
    </location>
</feature>
<proteinExistence type="predicted"/>
<dbReference type="EMBL" id="CAJNIZ010034622">
    <property type="protein sequence ID" value="CAE7554203.1"/>
    <property type="molecule type" value="Genomic_DNA"/>
</dbReference>